<protein>
    <recommendedName>
        <fullName evidence="6">Bestrophin homolog</fullName>
    </recommendedName>
</protein>
<dbReference type="GO" id="GO:0034707">
    <property type="term" value="C:chloride channel complex"/>
    <property type="evidence" value="ECO:0007669"/>
    <property type="project" value="UniProtKB-KW"/>
</dbReference>
<evidence type="ECO:0000256" key="5">
    <source>
        <dbReference type="ARBA" id="ARBA00034769"/>
    </source>
</evidence>
<evidence type="ECO:0000256" key="1">
    <source>
        <dbReference type="ARBA" id="ARBA00004370"/>
    </source>
</evidence>
<evidence type="ECO:0000256" key="3">
    <source>
        <dbReference type="ARBA" id="ARBA00022989"/>
    </source>
</evidence>
<evidence type="ECO:0000313" key="7">
    <source>
        <dbReference type="Proteomes" id="UP000887540"/>
    </source>
</evidence>
<dbReference type="PANTHER" id="PTHR10736">
    <property type="entry name" value="BESTROPHIN"/>
    <property type="match status" value="1"/>
</dbReference>
<keyword evidence="6" id="KW-0406">Ion transport</keyword>
<keyword evidence="6" id="KW-0869">Chloride channel</keyword>
<keyword evidence="7" id="KW-1185">Reference proteome</keyword>
<comment type="function">
    <text evidence="6">Forms chloride channels.</text>
</comment>
<keyword evidence="3" id="KW-1133">Transmembrane helix</keyword>
<keyword evidence="6" id="KW-1003">Cell membrane</keyword>
<keyword evidence="2" id="KW-0812">Transmembrane</keyword>
<evidence type="ECO:0000256" key="4">
    <source>
        <dbReference type="ARBA" id="ARBA00023136"/>
    </source>
</evidence>
<evidence type="ECO:0000256" key="2">
    <source>
        <dbReference type="ARBA" id="ARBA00022692"/>
    </source>
</evidence>
<sequence>MMAFFVTFVVNRWKDIFNNIGFIDRVAFHIASSIRGGDEETTIVRRNIMRYLCLTQVMVLRDIAISVRKRFPNMDSLVDAGFLMEHEKSLMDNEKGTIQKYWMPINWVFNLCYDMRAKDKIIGDVLLNGVLQEVRNYRDSLQQLFNTDAVPVPLVYPQVVLLCTRVYFFLTIFSRQYILKGGTDNRDHFNEWVPLMTGLELIFLMGWLKVAEALLNPLGMDDDDFECNYIIDRNIEISTLMADKHWNNNPTQLRDHLDVNKLNAPVNKLIGSAALVTLVEENIRVKMIPHLGYTEDPKPRSRTRGFTNISSFLPRKRTNSMLSNGKGIDNPAAELDDVAAGKVSYKHFIHEETISTIEEDSPTSSNSLNH</sequence>
<dbReference type="Pfam" id="PF01062">
    <property type="entry name" value="Bestrophin"/>
    <property type="match status" value="1"/>
</dbReference>
<dbReference type="WBParaSite" id="ACRNAN_Path_1559.g6070.t1">
    <property type="protein sequence ID" value="ACRNAN_Path_1559.g6070.t1"/>
    <property type="gene ID" value="ACRNAN_Path_1559.g6070"/>
</dbReference>
<dbReference type="Proteomes" id="UP000887540">
    <property type="component" value="Unplaced"/>
</dbReference>
<dbReference type="GO" id="GO:0005886">
    <property type="term" value="C:plasma membrane"/>
    <property type="evidence" value="ECO:0007669"/>
    <property type="project" value="UniProtKB-SubCell"/>
</dbReference>
<keyword evidence="6" id="KW-0813">Transport</keyword>
<organism evidence="7 8">
    <name type="scientific">Acrobeloides nanus</name>
    <dbReference type="NCBI Taxonomy" id="290746"/>
    <lineage>
        <taxon>Eukaryota</taxon>
        <taxon>Metazoa</taxon>
        <taxon>Ecdysozoa</taxon>
        <taxon>Nematoda</taxon>
        <taxon>Chromadorea</taxon>
        <taxon>Rhabditida</taxon>
        <taxon>Tylenchina</taxon>
        <taxon>Cephalobomorpha</taxon>
        <taxon>Cephaloboidea</taxon>
        <taxon>Cephalobidae</taxon>
        <taxon>Acrobeloides</taxon>
    </lineage>
</organism>
<keyword evidence="6" id="KW-0868">Chloride</keyword>
<reference evidence="8" key="1">
    <citation type="submission" date="2022-11" db="UniProtKB">
        <authorList>
            <consortium name="WormBaseParasite"/>
        </authorList>
    </citation>
    <scope>IDENTIFICATION</scope>
</reference>
<comment type="subcellular location">
    <subcellularLocation>
        <location evidence="6">Cell membrane</location>
        <topology evidence="6">Multi-pass membrane protein</topology>
    </subcellularLocation>
    <subcellularLocation>
        <location evidence="1">Membrane</location>
    </subcellularLocation>
</comment>
<keyword evidence="6" id="KW-0407">Ion channel</keyword>
<dbReference type="InterPro" id="IPR000615">
    <property type="entry name" value="Bestrophin"/>
</dbReference>
<evidence type="ECO:0000313" key="8">
    <source>
        <dbReference type="WBParaSite" id="ACRNAN_Path_1559.g6070.t1"/>
    </source>
</evidence>
<dbReference type="InterPro" id="IPR021134">
    <property type="entry name" value="Bestrophin-like"/>
</dbReference>
<accession>A0A914C228</accession>
<evidence type="ECO:0000256" key="6">
    <source>
        <dbReference type="RuleBase" id="RU363126"/>
    </source>
</evidence>
<proteinExistence type="inferred from homology"/>
<name>A0A914C228_9BILA</name>
<dbReference type="PANTHER" id="PTHR10736:SF0">
    <property type="entry name" value="BESTROPHIN HOMOLOG"/>
    <property type="match status" value="1"/>
</dbReference>
<dbReference type="AlphaFoldDB" id="A0A914C228"/>
<dbReference type="GO" id="GO:0005254">
    <property type="term" value="F:chloride channel activity"/>
    <property type="evidence" value="ECO:0007669"/>
    <property type="project" value="UniProtKB-KW"/>
</dbReference>
<comment type="similarity">
    <text evidence="5 6">Belongs to the anion channel-forming bestrophin (TC 1.A.46) family. Calcium-sensitive chloride channel subfamily.</text>
</comment>
<keyword evidence="4" id="KW-0472">Membrane</keyword>